<keyword evidence="5 10" id="KW-0479">Metal-binding</keyword>
<dbReference type="GO" id="GO:0016740">
    <property type="term" value="F:transferase activity"/>
    <property type="evidence" value="ECO:0007669"/>
    <property type="project" value="UniProtKB-UniRule"/>
</dbReference>
<evidence type="ECO:0000256" key="10">
    <source>
        <dbReference type="PIRNR" id="PIRNR006268"/>
    </source>
</evidence>
<evidence type="ECO:0000256" key="6">
    <source>
        <dbReference type="ARBA" id="ARBA00022827"/>
    </source>
</evidence>
<keyword evidence="6 10" id="KW-0274">FAD</keyword>
<feature type="binding site" evidence="11">
    <location>
        <position position="320"/>
    </location>
    <ligand>
        <name>Mg(2+)</name>
        <dbReference type="ChEBI" id="CHEBI:18420"/>
    </ligand>
</feature>
<evidence type="ECO:0000256" key="2">
    <source>
        <dbReference type="ARBA" id="ARBA00016337"/>
    </source>
</evidence>
<feature type="region of interest" description="Disordered" evidence="12">
    <location>
        <begin position="1"/>
        <end position="31"/>
    </location>
</feature>
<evidence type="ECO:0000256" key="9">
    <source>
        <dbReference type="ARBA" id="ARBA00048540"/>
    </source>
</evidence>
<gene>
    <name evidence="13" type="ORF">EV675_4318</name>
</gene>
<comment type="caution">
    <text evidence="13">The sequence shown here is derived from an EMBL/GenBank/DDBJ whole genome shotgun (WGS) entry which is preliminary data.</text>
</comment>
<protein>
    <recommendedName>
        <fullName evidence="2 10">FAD:protein FMN transferase</fullName>
        <ecNumber evidence="1 10">2.7.1.180</ecNumber>
    </recommendedName>
    <alternativeName>
        <fullName evidence="8 10">Flavin transferase</fullName>
    </alternativeName>
</protein>
<keyword evidence="13" id="KW-0449">Lipoprotein</keyword>
<reference evidence="13 14" key="1">
    <citation type="submission" date="2019-02" db="EMBL/GenBank/DDBJ databases">
        <title>Genomic Encyclopedia of Type Strains, Phase IV (KMG-IV): sequencing the most valuable type-strain genomes for metagenomic binning, comparative biology and taxonomic classification.</title>
        <authorList>
            <person name="Goeker M."/>
        </authorList>
    </citation>
    <scope>NUCLEOTIDE SEQUENCE [LARGE SCALE GENOMIC DNA]</scope>
    <source>
        <strain evidence="13 14">K24</strain>
    </source>
</reference>
<organism evidence="13 14">
    <name type="scientific">Pigmentiphaga kullae</name>
    <dbReference type="NCBI Taxonomy" id="151784"/>
    <lineage>
        <taxon>Bacteria</taxon>
        <taxon>Pseudomonadati</taxon>
        <taxon>Pseudomonadota</taxon>
        <taxon>Betaproteobacteria</taxon>
        <taxon>Burkholderiales</taxon>
        <taxon>Alcaligenaceae</taxon>
        <taxon>Pigmentiphaga</taxon>
    </lineage>
</organism>
<evidence type="ECO:0000256" key="3">
    <source>
        <dbReference type="ARBA" id="ARBA00022630"/>
    </source>
</evidence>
<feature type="binding site" evidence="11">
    <location>
        <position position="324"/>
    </location>
    <ligand>
        <name>Mg(2+)</name>
        <dbReference type="ChEBI" id="CHEBI:18420"/>
    </ligand>
</feature>
<evidence type="ECO:0000256" key="11">
    <source>
        <dbReference type="PIRSR" id="PIRSR006268-2"/>
    </source>
</evidence>
<keyword evidence="7 10" id="KW-0460">Magnesium</keyword>
<evidence type="ECO:0000256" key="7">
    <source>
        <dbReference type="ARBA" id="ARBA00022842"/>
    </source>
</evidence>
<accession>A0A4Q7NF80</accession>
<evidence type="ECO:0000313" key="13">
    <source>
        <dbReference type="EMBL" id="RZS81690.1"/>
    </source>
</evidence>
<dbReference type="GO" id="GO:0046872">
    <property type="term" value="F:metal ion binding"/>
    <property type="evidence" value="ECO:0007669"/>
    <property type="project" value="UniProtKB-UniRule"/>
</dbReference>
<dbReference type="PIRSF" id="PIRSF006268">
    <property type="entry name" value="ApbE"/>
    <property type="match status" value="1"/>
</dbReference>
<feature type="binding site" evidence="11">
    <location>
        <position position="203"/>
    </location>
    <ligand>
        <name>Mg(2+)</name>
        <dbReference type="ChEBI" id="CHEBI:18420"/>
    </ligand>
</feature>
<name>A0A4Q7NF80_9BURK</name>
<dbReference type="Gene3D" id="3.10.520.10">
    <property type="entry name" value="ApbE-like domains"/>
    <property type="match status" value="1"/>
</dbReference>
<evidence type="ECO:0000256" key="1">
    <source>
        <dbReference type="ARBA" id="ARBA00011955"/>
    </source>
</evidence>
<comment type="cofactor">
    <cofactor evidence="11">
        <name>Mg(2+)</name>
        <dbReference type="ChEBI" id="CHEBI:18420"/>
    </cofactor>
    <cofactor evidence="11">
        <name>Mn(2+)</name>
        <dbReference type="ChEBI" id="CHEBI:29035"/>
    </cofactor>
    <text evidence="11">Magnesium. Can also use manganese.</text>
</comment>
<dbReference type="Proteomes" id="UP000292445">
    <property type="component" value="Unassembled WGS sequence"/>
</dbReference>
<dbReference type="EC" id="2.7.1.180" evidence="1 10"/>
<dbReference type="Pfam" id="PF02424">
    <property type="entry name" value="ApbE"/>
    <property type="match status" value="1"/>
</dbReference>
<evidence type="ECO:0000313" key="14">
    <source>
        <dbReference type="Proteomes" id="UP000292445"/>
    </source>
</evidence>
<comment type="similarity">
    <text evidence="10">Belongs to the ApbE family.</text>
</comment>
<dbReference type="SUPFAM" id="SSF143631">
    <property type="entry name" value="ApbE-like"/>
    <property type="match status" value="1"/>
</dbReference>
<sequence>MPPPTPFGRPPGGETGGLAEPDPRFPGSGAGVREARVLVPLTVSERARRGHGVAARVVSMGGPTMGTSWAVRLVDDGGVPPDLDARVRATLDGVVDEMSNWRDDTDLSRFNAAPAGSWHALPDALFVVLEQALSVARESGGAYDPTVGPLVDLWGFGPQGPRGRPSADEVQAVRGRVGWDRIELDVAGRRARQPGGAYVDLSGIAKGYAVDAVARCLRRAGVAGYLVEIGGELVGHGVKPDGTPWWVELDRAWDADGASGVPTTLVALEGLAIATSGDYRRHARDGQGMYSHTMDPRTGAPIGNGVVSVTVLHPECMAADALATALTVMGPDEGLRWAARRGLAAHFVQRTAQGYQETMTPNFAAMME</sequence>
<evidence type="ECO:0000256" key="5">
    <source>
        <dbReference type="ARBA" id="ARBA00022723"/>
    </source>
</evidence>
<comment type="catalytic activity">
    <reaction evidence="9 10">
        <text>L-threonyl-[protein] + FAD = FMN-L-threonyl-[protein] + AMP + H(+)</text>
        <dbReference type="Rhea" id="RHEA:36847"/>
        <dbReference type="Rhea" id="RHEA-COMP:11060"/>
        <dbReference type="Rhea" id="RHEA-COMP:11061"/>
        <dbReference type="ChEBI" id="CHEBI:15378"/>
        <dbReference type="ChEBI" id="CHEBI:30013"/>
        <dbReference type="ChEBI" id="CHEBI:57692"/>
        <dbReference type="ChEBI" id="CHEBI:74257"/>
        <dbReference type="ChEBI" id="CHEBI:456215"/>
        <dbReference type="EC" id="2.7.1.180"/>
    </reaction>
</comment>
<evidence type="ECO:0000256" key="12">
    <source>
        <dbReference type="SAM" id="MobiDB-lite"/>
    </source>
</evidence>
<dbReference type="PANTHER" id="PTHR30040">
    <property type="entry name" value="THIAMINE BIOSYNTHESIS LIPOPROTEIN APBE"/>
    <property type="match status" value="1"/>
</dbReference>
<dbReference type="AlphaFoldDB" id="A0A4Q7NF80"/>
<keyword evidence="4 10" id="KW-0808">Transferase</keyword>
<evidence type="ECO:0000256" key="4">
    <source>
        <dbReference type="ARBA" id="ARBA00022679"/>
    </source>
</evidence>
<dbReference type="InterPro" id="IPR024932">
    <property type="entry name" value="ApbE"/>
</dbReference>
<dbReference type="InterPro" id="IPR003374">
    <property type="entry name" value="ApbE-like_sf"/>
</dbReference>
<proteinExistence type="inferred from homology"/>
<dbReference type="PANTHER" id="PTHR30040:SF2">
    <property type="entry name" value="FAD:PROTEIN FMN TRANSFERASE"/>
    <property type="match status" value="1"/>
</dbReference>
<dbReference type="EMBL" id="SGXC01000002">
    <property type="protein sequence ID" value="RZS81690.1"/>
    <property type="molecule type" value="Genomic_DNA"/>
</dbReference>
<evidence type="ECO:0000256" key="8">
    <source>
        <dbReference type="ARBA" id="ARBA00031306"/>
    </source>
</evidence>
<keyword evidence="14" id="KW-1185">Reference proteome</keyword>
<keyword evidence="3 10" id="KW-0285">Flavoprotein</keyword>